<feature type="domain" description="HTH lysR-type" evidence="5">
    <location>
        <begin position="2"/>
        <end position="59"/>
    </location>
</feature>
<evidence type="ECO:0000256" key="2">
    <source>
        <dbReference type="ARBA" id="ARBA00023015"/>
    </source>
</evidence>
<dbReference type="SUPFAM" id="SSF46785">
    <property type="entry name" value="Winged helix' DNA-binding domain"/>
    <property type="match status" value="1"/>
</dbReference>
<dbReference type="EMBL" id="BAABCN010000009">
    <property type="protein sequence ID" value="GAA3884792.1"/>
    <property type="molecule type" value="Genomic_DNA"/>
</dbReference>
<dbReference type="RefSeq" id="WP_345067933.1">
    <property type="nucleotide sequence ID" value="NZ_BAABCN010000009.1"/>
</dbReference>
<keyword evidence="3" id="KW-0238">DNA-binding</keyword>
<dbReference type="Pfam" id="PF03466">
    <property type="entry name" value="LysR_substrate"/>
    <property type="match status" value="1"/>
</dbReference>
<sequence length="310" mass="32375">MLNPIHLRTLLEVVQQGSFAAAANRLGYTASAVSQQMTALEQTVGVALFERTARSAHPTDAARAMARAAVPVFADLDAILEAARHADEARSGELDVVLYSSLARAILPRVLHDEAFVADGTRLRLSVRNPSSAIRSLSDGGWPDVSFVYRYTSSDLAWPALVTEVGLGSDPYRFVCPASWGLHLGAPPSVEQLSALDWAGLHAGSSDATAIENAFRTGGIHPRYRVRSDEFEVILDLVAAGSAAAFVPGSVARLAPAGVVAIDVPGLSLARTVHALVSPTAPAAATTSLLDAVRRALPDAGILDAGLAAT</sequence>
<evidence type="ECO:0000313" key="6">
    <source>
        <dbReference type="EMBL" id="GAA3884792.1"/>
    </source>
</evidence>
<evidence type="ECO:0000256" key="3">
    <source>
        <dbReference type="ARBA" id="ARBA00023125"/>
    </source>
</evidence>
<dbReference type="Pfam" id="PF00126">
    <property type="entry name" value="HTH_1"/>
    <property type="match status" value="1"/>
</dbReference>
<comment type="caution">
    <text evidence="6">The sequence shown here is derived from an EMBL/GenBank/DDBJ whole genome shotgun (WGS) entry which is preliminary data.</text>
</comment>
<evidence type="ECO:0000259" key="5">
    <source>
        <dbReference type="PROSITE" id="PS50931"/>
    </source>
</evidence>
<dbReference type="InterPro" id="IPR005119">
    <property type="entry name" value="LysR_subst-bd"/>
</dbReference>
<keyword evidence="7" id="KW-1185">Reference proteome</keyword>
<dbReference type="PROSITE" id="PS50931">
    <property type="entry name" value="HTH_LYSR"/>
    <property type="match status" value="1"/>
</dbReference>
<dbReference type="SUPFAM" id="SSF53850">
    <property type="entry name" value="Periplasmic binding protein-like II"/>
    <property type="match status" value="1"/>
</dbReference>
<dbReference type="InterPro" id="IPR000847">
    <property type="entry name" value="LysR_HTH_N"/>
</dbReference>
<evidence type="ECO:0000256" key="4">
    <source>
        <dbReference type="ARBA" id="ARBA00023163"/>
    </source>
</evidence>
<keyword evidence="2" id="KW-0805">Transcription regulation</keyword>
<dbReference type="Proteomes" id="UP001501803">
    <property type="component" value="Unassembled WGS sequence"/>
</dbReference>
<dbReference type="Gene3D" id="1.10.10.10">
    <property type="entry name" value="Winged helix-like DNA-binding domain superfamily/Winged helix DNA-binding domain"/>
    <property type="match status" value="1"/>
</dbReference>
<name>A0ABP7KQF7_9MICO</name>
<dbReference type="PANTHER" id="PTHR30346">
    <property type="entry name" value="TRANSCRIPTIONAL DUAL REGULATOR HCAR-RELATED"/>
    <property type="match status" value="1"/>
</dbReference>
<comment type="similarity">
    <text evidence="1">Belongs to the LysR transcriptional regulatory family.</text>
</comment>
<evidence type="ECO:0000256" key="1">
    <source>
        <dbReference type="ARBA" id="ARBA00009437"/>
    </source>
</evidence>
<dbReference type="InterPro" id="IPR036388">
    <property type="entry name" value="WH-like_DNA-bd_sf"/>
</dbReference>
<reference evidence="7" key="1">
    <citation type="journal article" date="2019" name="Int. J. Syst. Evol. Microbiol.">
        <title>The Global Catalogue of Microorganisms (GCM) 10K type strain sequencing project: providing services to taxonomists for standard genome sequencing and annotation.</title>
        <authorList>
            <consortium name="The Broad Institute Genomics Platform"/>
            <consortium name="The Broad Institute Genome Sequencing Center for Infectious Disease"/>
            <person name="Wu L."/>
            <person name="Ma J."/>
        </authorList>
    </citation>
    <scope>NUCLEOTIDE SEQUENCE [LARGE SCALE GENOMIC DNA]</scope>
    <source>
        <strain evidence="7">JCM 17021</strain>
    </source>
</reference>
<protein>
    <submittedName>
        <fullName evidence="6">LysR family transcriptional regulator</fullName>
    </submittedName>
</protein>
<accession>A0ABP7KQF7</accession>
<dbReference type="Gene3D" id="3.40.190.290">
    <property type="match status" value="1"/>
</dbReference>
<organism evidence="6 7">
    <name type="scientific">Leifsonia kafniensis</name>
    <dbReference type="NCBI Taxonomy" id="475957"/>
    <lineage>
        <taxon>Bacteria</taxon>
        <taxon>Bacillati</taxon>
        <taxon>Actinomycetota</taxon>
        <taxon>Actinomycetes</taxon>
        <taxon>Micrococcales</taxon>
        <taxon>Microbacteriaceae</taxon>
        <taxon>Leifsonia</taxon>
    </lineage>
</organism>
<gene>
    <name evidence="6" type="ORF">GCM10022381_28710</name>
</gene>
<dbReference type="InterPro" id="IPR036390">
    <property type="entry name" value="WH_DNA-bd_sf"/>
</dbReference>
<evidence type="ECO:0000313" key="7">
    <source>
        <dbReference type="Proteomes" id="UP001501803"/>
    </source>
</evidence>
<proteinExistence type="inferred from homology"/>
<dbReference type="PANTHER" id="PTHR30346:SF29">
    <property type="entry name" value="LYSR SUBSTRATE-BINDING"/>
    <property type="match status" value="1"/>
</dbReference>
<keyword evidence="4" id="KW-0804">Transcription</keyword>